<dbReference type="OrthoDB" id="204517at2157"/>
<dbReference type="AlphaFoldDB" id="L9XDN7"/>
<evidence type="ECO:0000313" key="2">
    <source>
        <dbReference type="Proteomes" id="UP000011688"/>
    </source>
</evidence>
<sequence length="228" mass="24006">MNRREFLGATGALGIAGLSGGALSTAASQDRDQRSDSDPDDEAILEVTDHELVAADDATYLAATVENGGDVAAGWITLEVDWIDARDERLETDLAHLGTLGPGQSWQARAYYSGSEPELIADYTLEGRADLEPLPVPSGLEVLESDVALEGEEVVVTGRFGNGTGEAQPNVDVIALLSDDAGTVLGDVWTNEADVPSGESRSFEGRCNGRDRADDVVDHEAIVTSSAF</sequence>
<keyword evidence="2" id="KW-1185">Reference proteome</keyword>
<proteinExistence type="predicted"/>
<evidence type="ECO:0000313" key="1">
    <source>
        <dbReference type="EMBL" id="ELY59845.1"/>
    </source>
</evidence>
<dbReference type="InterPro" id="IPR006311">
    <property type="entry name" value="TAT_signal"/>
</dbReference>
<dbReference type="eggNOG" id="arCOG02079">
    <property type="taxonomic scope" value="Archaea"/>
</dbReference>
<dbReference type="EMBL" id="AOIB01000014">
    <property type="protein sequence ID" value="ELY59845.1"/>
    <property type="molecule type" value="Genomic_DNA"/>
</dbReference>
<dbReference type="InterPro" id="IPR047676">
    <property type="entry name" value="FxLYD_dom"/>
</dbReference>
<comment type="caution">
    <text evidence="1">The sequence shown here is derived from an EMBL/GenBank/DDBJ whole genome shotgun (WGS) entry which is preliminary data.</text>
</comment>
<reference evidence="1 2" key="1">
    <citation type="journal article" date="2014" name="PLoS Genet.">
        <title>Phylogenetically driven sequencing of extremely halophilic archaea reveals strategies for static and dynamic osmo-response.</title>
        <authorList>
            <person name="Becker E.A."/>
            <person name="Seitzer P.M."/>
            <person name="Tritt A."/>
            <person name="Larsen D."/>
            <person name="Krusor M."/>
            <person name="Yao A.I."/>
            <person name="Wu D."/>
            <person name="Madern D."/>
            <person name="Eisen J.A."/>
            <person name="Darling A.E."/>
            <person name="Facciotti M.T."/>
        </authorList>
    </citation>
    <scope>NUCLEOTIDE SEQUENCE [LARGE SCALE GENOMIC DNA]</scope>
    <source>
        <strain evidence="1 2">DSM 10524</strain>
    </source>
</reference>
<dbReference type="STRING" id="1227497.C491_05736"/>
<gene>
    <name evidence="1" type="ORF">C491_05736</name>
</gene>
<accession>L9XDN7</accession>
<organism evidence="1 2">
    <name type="scientific">Natronococcus amylolyticus DSM 10524</name>
    <dbReference type="NCBI Taxonomy" id="1227497"/>
    <lineage>
        <taxon>Archaea</taxon>
        <taxon>Methanobacteriati</taxon>
        <taxon>Methanobacteriota</taxon>
        <taxon>Stenosarchaea group</taxon>
        <taxon>Halobacteria</taxon>
        <taxon>Halobacteriales</taxon>
        <taxon>Natrialbaceae</taxon>
        <taxon>Natronococcus</taxon>
    </lineage>
</organism>
<dbReference type="NCBIfam" id="NF038353">
    <property type="entry name" value="FxLYD_dom"/>
    <property type="match status" value="2"/>
</dbReference>
<name>L9XDN7_9EURY</name>
<protein>
    <submittedName>
        <fullName evidence="1">Uncharacterized protein</fullName>
    </submittedName>
</protein>
<dbReference type="PROSITE" id="PS51318">
    <property type="entry name" value="TAT"/>
    <property type="match status" value="1"/>
</dbReference>
<dbReference type="Proteomes" id="UP000011688">
    <property type="component" value="Unassembled WGS sequence"/>
</dbReference>
<dbReference type="RefSeq" id="WP_005554451.1">
    <property type="nucleotide sequence ID" value="NZ_AOIB01000014.1"/>
</dbReference>